<dbReference type="EMBL" id="ML014305">
    <property type="protein sequence ID" value="RKO99239.1"/>
    <property type="molecule type" value="Genomic_DNA"/>
</dbReference>
<dbReference type="Proteomes" id="UP000274922">
    <property type="component" value="Unassembled WGS sequence"/>
</dbReference>
<feature type="compositionally biased region" description="Low complexity" evidence="1">
    <location>
        <begin position="918"/>
        <end position="936"/>
    </location>
</feature>
<feature type="compositionally biased region" description="Pro residues" evidence="1">
    <location>
        <begin position="366"/>
        <end position="405"/>
    </location>
</feature>
<feature type="compositionally biased region" description="Low complexity" evidence="1">
    <location>
        <begin position="948"/>
        <end position="961"/>
    </location>
</feature>
<organism evidence="2 3">
    <name type="scientific">Caulochytrium protostelioides</name>
    <dbReference type="NCBI Taxonomy" id="1555241"/>
    <lineage>
        <taxon>Eukaryota</taxon>
        <taxon>Fungi</taxon>
        <taxon>Fungi incertae sedis</taxon>
        <taxon>Chytridiomycota</taxon>
        <taxon>Chytridiomycota incertae sedis</taxon>
        <taxon>Chytridiomycetes</taxon>
        <taxon>Caulochytriales</taxon>
        <taxon>Caulochytriaceae</taxon>
        <taxon>Caulochytrium</taxon>
    </lineage>
</organism>
<feature type="compositionally biased region" description="Basic and acidic residues" evidence="1">
    <location>
        <begin position="1155"/>
        <end position="1176"/>
    </location>
</feature>
<evidence type="ECO:0000313" key="3">
    <source>
        <dbReference type="Proteomes" id="UP000274922"/>
    </source>
</evidence>
<proteinExistence type="predicted"/>
<feature type="region of interest" description="Disordered" evidence="1">
    <location>
        <begin position="901"/>
        <end position="1319"/>
    </location>
</feature>
<feature type="compositionally biased region" description="Basic and acidic residues" evidence="1">
    <location>
        <begin position="1292"/>
        <end position="1301"/>
    </location>
</feature>
<feature type="compositionally biased region" description="Basic and acidic residues" evidence="1">
    <location>
        <begin position="1086"/>
        <end position="1098"/>
    </location>
</feature>
<feature type="compositionally biased region" description="Low complexity" evidence="1">
    <location>
        <begin position="710"/>
        <end position="721"/>
    </location>
</feature>
<feature type="compositionally biased region" description="Basic residues" evidence="1">
    <location>
        <begin position="1051"/>
        <end position="1064"/>
    </location>
</feature>
<feature type="compositionally biased region" description="Basic and acidic residues" evidence="1">
    <location>
        <begin position="981"/>
        <end position="990"/>
    </location>
</feature>
<feature type="compositionally biased region" description="Low complexity" evidence="1">
    <location>
        <begin position="776"/>
        <end position="789"/>
    </location>
</feature>
<feature type="compositionally biased region" description="Basic and acidic residues" evidence="1">
    <location>
        <begin position="962"/>
        <end position="971"/>
    </location>
</feature>
<name>A0A4P9X050_9FUNG</name>
<evidence type="ECO:0000256" key="1">
    <source>
        <dbReference type="SAM" id="MobiDB-lite"/>
    </source>
</evidence>
<protein>
    <submittedName>
        <fullName evidence="2">Uncharacterized protein</fullName>
    </submittedName>
</protein>
<feature type="region of interest" description="Disordered" evidence="1">
    <location>
        <begin position="710"/>
        <end position="734"/>
    </location>
</feature>
<gene>
    <name evidence="2" type="ORF">CXG81DRAFT_20657</name>
</gene>
<evidence type="ECO:0000313" key="2">
    <source>
        <dbReference type="EMBL" id="RKO99239.1"/>
    </source>
</evidence>
<feature type="compositionally biased region" description="Low complexity" evidence="1">
    <location>
        <begin position="807"/>
        <end position="824"/>
    </location>
</feature>
<feature type="compositionally biased region" description="Basic and acidic residues" evidence="1">
    <location>
        <begin position="999"/>
        <end position="1015"/>
    </location>
</feature>
<dbReference type="STRING" id="1555241.A0A4P9X050"/>
<accession>A0A4P9X050</accession>
<feature type="compositionally biased region" description="Basic and acidic residues" evidence="1">
    <location>
        <begin position="1123"/>
        <end position="1133"/>
    </location>
</feature>
<feature type="compositionally biased region" description="Low complexity" evidence="1">
    <location>
        <begin position="1102"/>
        <end position="1113"/>
    </location>
</feature>
<feature type="region of interest" description="Disordered" evidence="1">
    <location>
        <begin position="366"/>
        <end position="407"/>
    </location>
</feature>
<feature type="compositionally biased region" description="Low complexity" evidence="1">
    <location>
        <begin position="1200"/>
        <end position="1210"/>
    </location>
</feature>
<keyword evidence="3" id="KW-1185">Reference proteome</keyword>
<sequence>MLLGAPSIPGAMAASGTAPAILRRFRRGASSSHQITGANNVVYTFHAKRLCNMPTGKQWNVKELKTVFETELAVCARDTANYLELGTDATAAAKRGTDNKFNKKKLEEFVDMVGILALADVQPPPKTPQSGVWAQLMEQINSFVWGIDWDDQGSKIKKERWPNFQANLNALLGDYERPSQPAEPPFLKKLGADQTSLVAAWPFKLKPELDYLAYWQNSKAGPWSPPRLCPEFLVKSNWREVSSARGAAMIFNRSGHVWCKPEHLRLPPETATEETVQFAERVASVFGPTDVGELADHFRALRAAIQQREGAAAFHDVESTAAGGPGEEIADPVVQAKIKRAIQGQDPLKPGGQLDPAVRAVPAVAPPAAPPLLQPPPPPPPPPPVTPAAAAPPAPPLPAGPPPSAAVPAVAAAGGAAVGLATGAGTVAAVAAAAAAPPVAPPGLGGVGDPDPARALPAADPALVADEAAVDTAAVETAPVETAPVESAAVDAAAVSAFAGPPVPLGGMDVPEAAAPVAAEAAGVSQPIGTAAAPAAGLVAPPAAPAEDAGVPVQAAAAPAAMAAEPTDPPAPAAPAASAAVPAAPAPAPVVQAVGLGQSAPPEQAAGAPAPATAPAAPATEALLPVAPRAPPADPAMMPTAELAALAPLEPAAAAVATHPSKAFSARQLVVPAVAAAGVAGVVGAVIGGHLASKRAPAAPLPEAPAAYLPAAMPDGPGTWPQDPPPPYVADPRVDPARRGVAEAPAGSAREMPLAAPPVAEWTSAPMAAALVPGVPAPPAAQHHPAQGATLPDARRGATPLFPMGNAATATPSAVSPSNGAPSAAPAAAAAAVSAAPGTTVLVADASSGLAASPPVAPRSAGPAAADTAPALVADPFAASRAVPDAGRSLAASDTPLPPGFAASWLAAPPTAAPDPWPEAGDASASDASAPDLSDVADARAEPSQRGTRAASHASRSATSADGDRPPEARQPRGQRPAHGAGRDRDRFDLSDADADSADVPKGRWHGAVDHEPHARSGARAAMSASPVAPEAPPHRWESPSPEDWPDGYHHRPLPPRPRPRLHSRPAAATHRDPRRSGTGTDADVSDARSSDAADGTRSHSRATTRAASAAPHHPLRWASWPPRDRTPGDPARHGAMPGSWPRDALTPAEDPWQPDERAVPHGPSRDAPGRPDGRGHSGRAAAVRPSRVPSGPATTCVVASAARAQLPASARRRQQRTVWPGDDASSPRDPWADGDPRRAAPQRHAALAAARDLRRTRPTLPQRRRRGSRRRWSRDHRDRDRDRRRRRRRHSGLDRDRRWTDSPSPLPWRGHARPPESW</sequence>
<feature type="compositionally biased region" description="Low complexity" evidence="1">
    <location>
        <begin position="1016"/>
        <end position="1026"/>
    </location>
</feature>
<reference evidence="3" key="1">
    <citation type="journal article" date="2018" name="Nat. Microbiol.">
        <title>Leveraging single-cell genomics to expand the fungal tree of life.</title>
        <authorList>
            <person name="Ahrendt S.R."/>
            <person name="Quandt C.A."/>
            <person name="Ciobanu D."/>
            <person name="Clum A."/>
            <person name="Salamov A."/>
            <person name="Andreopoulos B."/>
            <person name="Cheng J.F."/>
            <person name="Woyke T."/>
            <person name="Pelin A."/>
            <person name="Henrissat B."/>
            <person name="Reynolds N.K."/>
            <person name="Benny G.L."/>
            <person name="Smith M.E."/>
            <person name="James T.Y."/>
            <person name="Grigoriev I.V."/>
        </authorList>
    </citation>
    <scope>NUCLEOTIDE SEQUENCE [LARGE SCALE GENOMIC DNA]</scope>
    <source>
        <strain evidence="3">ATCC 52028</strain>
    </source>
</reference>
<feature type="compositionally biased region" description="Basic residues" evidence="1">
    <location>
        <begin position="1255"/>
        <end position="1275"/>
    </location>
</feature>
<feature type="region of interest" description="Disordered" evidence="1">
    <location>
        <begin position="776"/>
        <end position="824"/>
    </location>
</feature>